<protein>
    <submittedName>
        <fullName evidence="1">Predicted protein</fullName>
    </submittedName>
</protein>
<sequence>MHCATRSAVRYELWKSRGPGAWWLHATEQTKIEVLAVMEEDFKLAAAWPQSHLSFLGLEEISAAYQDRPNRLRVQETTHARGTWLEIGPVNGQTHSLASPSLAKMIN</sequence>
<reference evidence="2" key="1">
    <citation type="submission" date="2008-07" db="EMBL/GenBank/DDBJ databases">
        <title>Annotation of Ajellomyces capsulatus strain H88.</title>
        <authorList>
            <person name="Champion M."/>
            <person name="Cuomo C."/>
            <person name="Ma L.-J."/>
            <person name="Henn M.R."/>
            <person name="Sil A."/>
            <person name="Goldman B."/>
            <person name="Young S.K."/>
            <person name="Kodira C.D."/>
            <person name="Zeng Q."/>
            <person name="Koehrsen M."/>
            <person name="Alvarado L."/>
            <person name="Berlin A."/>
            <person name="Borenstein D."/>
            <person name="Chen Z."/>
            <person name="Engels R."/>
            <person name="Freedman E."/>
            <person name="Gellesch M."/>
            <person name="Goldberg J."/>
            <person name="Griggs A."/>
            <person name="Gujja S."/>
            <person name="Heiman D."/>
            <person name="Hepburn T."/>
            <person name="Howarth C."/>
            <person name="Jen D."/>
            <person name="Larson L."/>
            <person name="Lewis B."/>
            <person name="Mehta T."/>
            <person name="Park D."/>
            <person name="Pearson M."/>
            <person name="Roberts A."/>
            <person name="Saif S."/>
            <person name="Shea T."/>
            <person name="Shenoy N."/>
            <person name="Sisk P."/>
            <person name="Stolte C."/>
            <person name="Sykes S."/>
            <person name="Walk T."/>
            <person name="White J."/>
            <person name="Yandava C."/>
            <person name="Klein B."/>
            <person name="McEwen J.G."/>
            <person name="Puccia R."/>
            <person name="Goldman G.H."/>
            <person name="Felipe M.S."/>
            <person name="Nino-Vega G."/>
            <person name="San-Blas G."/>
            <person name="Taylor J."/>
            <person name="Mendoza L."/>
            <person name="Galagan J."/>
            <person name="Nusbaum C."/>
            <person name="Birren B."/>
        </authorList>
    </citation>
    <scope>NUCLEOTIDE SEQUENCE [LARGE SCALE GENOMIC DNA]</scope>
    <source>
        <strain evidence="2">H88</strain>
    </source>
</reference>
<accession>F0UJW0</accession>
<dbReference type="Proteomes" id="UP000008142">
    <property type="component" value="Unassembled WGS sequence"/>
</dbReference>
<dbReference type="AlphaFoldDB" id="F0UJW0"/>
<gene>
    <name evidence="1" type="ORF">HCEG_05863</name>
</gene>
<evidence type="ECO:0000313" key="1">
    <source>
        <dbReference type="EMBL" id="EGC46648.1"/>
    </source>
</evidence>
<proteinExistence type="predicted"/>
<evidence type="ECO:0000313" key="2">
    <source>
        <dbReference type="Proteomes" id="UP000008142"/>
    </source>
</evidence>
<name>F0UJW0_AJEC8</name>
<organism evidence="2">
    <name type="scientific">Ajellomyces capsulatus (strain H88)</name>
    <name type="common">Darling's disease fungus</name>
    <name type="synonym">Histoplasma capsulatum</name>
    <dbReference type="NCBI Taxonomy" id="544711"/>
    <lineage>
        <taxon>Eukaryota</taxon>
        <taxon>Fungi</taxon>
        <taxon>Dikarya</taxon>
        <taxon>Ascomycota</taxon>
        <taxon>Pezizomycotina</taxon>
        <taxon>Eurotiomycetes</taxon>
        <taxon>Eurotiomycetidae</taxon>
        <taxon>Onygenales</taxon>
        <taxon>Ajellomycetaceae</taxon>
        <taxon>Histoplasma</taxon>
    </lineage>
</organism>
<dbReference type="EMBL" id="DS990639">
    <property type="protein sequence ID" value="EGC46648.1"/>
    <property type="molecule type" value="Genomic_DNA"/>
</dbReference>
<dbReference type="HOGENOM" id="CLU_2209238_0_0_1"/>